<comment type="caution">
    <text evidence="1">The sequence shown here is derived from an EMBL/GenBank/DDBJ whole genome shotgun (WGS) entry which is preliminary data.</text>
</comment>
<protein>
    <submittedName>
        <fullName evidence="1">Uncharacterized protein</fullName>
    </submittedName>
</protein>
<proteinExistence type="predicted"/>
<gene>
    <name evidence="1" type="ORF">LCGC14_0720380</name>
</gene>
<organism evidence="1">
    <name type="scientific">marine sediment metagenome</name>
    <dbReference type="NCBI Taxonomy" id="412755"/>
    <lineage>
        <taxon>unclassified sequences</taxon>
        <taxon>metagenomes</taxon>
        <taxon>ecological metagenomes</taxon>
    </lineage>
</organism>
<sequence>MSNSVKLQYADLYTYLVFAIDYDGVLKKMLIEETIKRFGSIENFLRKIGKGEIIDKLKEQMLWEN</sequence>
<evidence type="ECO:0000313" key="1">
    <source>
        <dbReference type="EMBL" id="KKN41720.1"/>
    </source>
</evidence>
<dbReference type="EMBL" id="LAZR01001629">
    <property type="protein sequence ID" value="KKN41720.1"/>
    <property type="molecule type" value="Genomic_DNA"/>
</dbReference>
<dbReference type="AlphaFoldDB" id="A0A0F9QCJ5"/>
<accession>A0A0F9QCJ5</accession>
<reference evidence="1" key="1">
    <citation type="journal article" date="2015" name="Nature">
        <title>Complex archaea that bridge the gap between prokaryotes and eukaryotes.</title>
        <authorList>
            <person name="Spang A."/>
            <person name="Saw J.H."/>
            <person name="Jorgensen S.L."/>
            <person name="Zaremba-Niedzwiedzka K."/>
            <person name="Martijn J."/>
            <person name="Lind A.E."/>
            <person name="van Eijk R."/>
            <person name="Schleper C."/>
            <person name="Guy L."/>
            <person name="Ettema T.J."/>
        </authorList>
    </citation>
    <scope>NUCLEOTIDE SEQUENCE</scope>
</reference>
<name>A0A0F9QCJ5_9ZZZZ</name>